<feature type="coiled-coil region" evidence="1">
    <location>
        <begin position="296"/>
        <end position="323"/>
    </location>
</feature>
<evidence type="ECO:0000256" key="1">
    <source>
        <dbReference type="SAM" id="Coils"/>
    </source>
</evidence>
<sequence length="323" mass="37756">MSKNNELLGVKVKTETKERIAEITEKAKEAGMIEYNGDIYDLFVERFQHDELSKKMEYGADLKELNQITRRINDIFVNLAERNETNLEGLRTQHENIMMGLNEEIQELKIKNNELKEGLTDKDNKISELTNLINVNQERIKELEELQNSYTERIGEQKSIIEEREEKIATKNEIISQKEEAISEMKEDIAQNDALRKEISSRNNEIAALKNDISSKNEELKKQKESLEFECQKRVFAREQELNAEKANEIKSIQEHLTKEVNRSQEKYEKVLGEKDKLMSANYELQVSFDRQRSDNEKKDAVIAAQEKENAELKEKLESGREK</sequence>
<evidence type="ECO:0000313" key="3">
    <source>
        <dbReference type="Proteomes" id="UP001145050"/>
    </source>
</evidence>
<dbReference type="EMBL" id="JAMQKB010000005">
    <property type="protein sequence ID" value="MDC3424251.1"/>
    <property type="molecule type" value="Genomic_DNA"/>
</dbReference>
<name>A0A9X3WU28_9BACI</name>
<feature type="coiled-coil region" evidence="1">
    <location>
        <begin position="91"/>
        <end position="230"/>
    </location>
</feature>
<dbReference type="Proteomes" id="UP001145050">
    <property type="component" value="Unassembled WGS sequence"/>
</dbReference>
<dbReference type="AlphaFoldDB" id="A0A9X3WU28"/>
<evidence type="ECO:0000313" key="2">
    <source>
        <dbReference type="EMBL" id="MDC3424251.1"/>
    </source>
</evidence>
<protein>
    <submittedName>
        <fullName evidence="2">Uncharacterized protein</fullName>
    </submittedName>
</protein>
<keyword evidence="1" id="KW-0175">Coiled coil</keyword>
<accession>A0A9X3WU28</accession>
<comment type="caution">
    <text evidence="2">The sequence shown here is derived from an EMBL/GenBank/DDBJ whole genome shotgun (WGS) entry which is preliminary data.</text>
</comment>
<reference evidence="2" key="1">
    <citation type="submission" date="2022-06" db="EMBL/GenBank/DDBJ databases">
        <title>Aquibacillus sp. a new bacterium isolated from soil saline samples.</title>
        <authorList>
            <person name="Galisteo C."/>
            <person name="De La Haba R."/>
            <person name="Sanchez-Porro C."/>
            <person name="Ventosa A."/>
        </authorList>
    </citation>
    <scope>NUCLEOTIDE SEQUENCE</scope>
    <source>
        <strain evidence="2">3ASR75-11</strain>
    </source>
</reference>
<gene>
    <name evidence="2" type="ORF">NC797_06980</name>
</gene>
<organism evidence="2 3">
    <name type="scientific">Terrihalobacillus insolitus</name>
    <dbReference type="NCBI Taxonomy" id="2950438"/>
    <lineage>
        <taxon>Bacteria</taxon>
        <taxon>Bacillati</taxon>
        <taxon>Bacillota</taxon>
        <taxon>Bacilli</taxon>
        <taxon>Bacillales</taxon>
        <taxon>Bacillaceae</taxon>
        <taxon>Terrihalobacillus</taxon>
    </lineage>
</organism>
<proteinExistence type="predicted"/>
<keyword evidence="3" id="KW-1185">Reference proteome</keyword>
<dbReference type="RefSeq" id="WP_272436055.1">
    <property type="nucleotide sequence ID" value="NZ_JAMQKB010000005.1"/>
</dbReference>